<gene>
    <name evidence="2" type="ORF">UABAM_01209</name>
</gene>
<dbReference type="EMBL" id="AP019860">
    <property type="protein sequence ID" value="BBM82866.1"/>
    <property type="molecule type" value="Genomic_DNA"/>
</dbReference>
<dbReference type="AlphaFoldDB" id="A0A5S9F1S2"/>
<feature type="transmembrane region" description="Helical" evidence="1">
    <location>
        <begin position="166"/>
        <end position="184"/>
    </location>
</feature>
<dbReference type="RefSeq" id="WP_151967093.1">
    <property type="nucleotide sequence ID" value="NZ_AP019860.1"/>
</dbReference>
<keyword evidence="1" id="KW-1133">Transmembrane helix</keyword>
<dbReference type="KEGG" id="uam:UABAM_01209"/>
<proteinExistence type="predicted"/>
<evidence type="ECO:0000256" key="1">
    <source>
        <dbReference type="SAM" id="Phobius"/>
    </source>
</evidence>
<evidence type="ECO:0000313" key="2">
    <source>
        <dbReference type="EMBL" id="BBM82866.1"/>
    </source>
</evidence>
<feature type="transmembrane region" description="Helical" evidence="1">
    <location>
        <begin position="209"/>
        <end position="233"/>
    </location>
</feature>
<feature type="transmembrane region" description="Helical" evidence="1">
    <location>
        <begin position="137"/>
        <end position="159"/>
    </location>
</feature>
<feature type="transmembrane region" description="Helical" evidence="1">
    <location>
        <begin position="106"/>
        <end position="131"/>
    </location>
</feature>
<sequence>MPTVIFLRDLKRITSMKYFYWRRFLFVGCIFFFFCVAIASSHTNTAMGVHLLSFIAWATYVLLVLSASASAAMTIGEEIEKKTLGILVITHLSYRNIVVGKYIQQLFITCLNAIAPLPIFLFCISLGGVSLEQIVCILLSLLSTLLIAIAIGIFCSTLFNSKSSGSTAVTLMIVYQIAASYFFYLPISCFHSLRASIAGLDFSYCYYNFFWQCLFSAILVALAVRFLPFMYLWRNKVGFEVKINKALGKIALPSTKKKSKGKVVGQKIKGNPIAWRDFHMIHGGISGNVKKVILVMIIAFFLFLSFTNNSPRRFMQMMPSFLVILMLLFLMTFINSAIRCFSKEMESKSWQILLTTQLTNEQIVQGKMWGAFRSAKIFLMAYLIVLISYALIVFLSLPIKLSQIILSLSYIVWIVAYVANLFCCALFCSFYYKNHRRASNYFVLYFIIWHIMSGMLFSSQAIFWFGFTGVIINLIVAFLHMSVAMTFYNYLVRNLRLRIDFAN</sequence>
<keyword evidence="1" id="KW-0472">Membrane</keyword>
<organism evidence="2 3">
    <name type="scientific">Uabimicrobium amorphum</name>
    <dbReference type="NCBI Taxonomy" id="2596890"/>
    <lineage>
        <taxon>Bacteria</taxon>
        <taxon>Pseudomonadati</taxon>
        <taxon>Planctomycetota</taxon>
        <taxon>Candidatus Uabimicrobiia</taxon>
        <taxon>Candidatus Uabimicrobiales</taxon>
        <taxon>Candidatus Uabimicrobiaceae</taxon>
        <taxon>Candidatus Uabimicrobium</taxon>
    </lineage>
</organism>
<evidence type="ECO:0000313" key="3">
    <source>
        <dbReference type="Proteomes" id="UP000326354"/>
    </source>
</evidence>
<feature type="transmembrane region" description="Helical" evidence="1">
    <location>
        <begin position="471"/>
        <end position="491"/>
    </location>
</feature>
<feature type="transmembrane region" description="Helical" evidence="1">
    <location>
        <begin position="289"/>
        <end position="306"/>
    </location>
</feature>
<reference evidence="2 3" key="1">
    <citation type="submission" date="2019-08" db="EMBL/GenBank/DDBJ databases">
        <title>Complete genome sequence of Candidatus Uab amorphum.</title>
        <authorList>
            <person name="Shiratori T."/>
            <person name="Suzuki S."/>
            <person name="Kakizawa Y."/>
            <person name="Ishida K."/>
        </authorList>
    </citation>
    <scope>NUCLEOTIDE SEQUENCE [LARGE SCALE GENOMIC DNA]</scope>
    <source>
        <strain evidence="2 3">SRT547</strain>
    </source>
</reference>
<accession>A0A5S9F1S2</accession>
<dbReference type="OrthoDB" id="240327at2"/>
<dbReference type="Proteomes" id="UP000326354">
    <property type="component" value="Chromosome"/>
</dbReference>
<feature type="transmembrane region" description="Helical" evidence="1">
    <location>
        <begin position="444"/>
        <end position="465"/>
    </location>
</feature>
<keyword evidence="1" id="KW-0812">Transmembrane</keyword>
<name>A0A5S9F1S2_UABAM</name>
<feature type="transmembrane region" description="Helical" evidence="1">
    <location>
        <begin position="20"/>
        <end position="39"/>
    </location>
</feature>
<keyword evidence="3" id="KW-1185">Reference proteome</keyword>
<feature type="transmembrane region" description="Helical" evidence="1">
    <location>
        <begin position="411"/>
        <end position="432"/>
    </location>
</feature>
<feature type="transmembrane region" description="Helical" evidence="1">
    <location>
        <begin position="377"/>
        <end position="399"/>
    </location>
</feature>
<feature type="transmembrane region" description="Helical" evidence="1">
    <location>
        <begin position="51"/>
        <end position="75"/>
    </location>
</feature>
<dbReference type="PANTHER" id="PTHR43471">
    <property type="entry name" value="ABC TRANSPORTER PERMEASE"/>
    <property type="match status" value="1"/>
</dbReference>
<feature type="transmembrane region" description="Helical" evidence="1">
    <location>
        <begin position="318"/>
        <end position="338"/>
    </location>
</feature>
<protein>
    <submittedName>
        <fullName evidence="2">ABC transporter permease</fullName>
    </submittedName>
</protein>